<keyword evidence="3" id="KW-1185">Reference proteome</keyword>
<dbReference type="AlphaFoldDB" id="A0AAD9D5X7"/>
<dbReference type="Proteomes" id="UP001224775">
    <property type="component" value="Unassembled WGS sequence"/>
</dbReference>
<name>A0AAD9D5X7_9STRA</name>
<evidence type="ECO:0000313" key="2">
    <source>
        <dbReference type="EMBL" id="KAK1735311.1"/>
    </source>
</evidence>
<proteinExistence type="predicted"/>
<evidence type="ECO:0000313" key="3">
    <source>
        <dbReference type="Proteomes" id="UP001224775"/>
    </source>
</evidence>
<dbReference type="EMBL" id="JATAAI010000034">
    <property type="protein sequence ID" value="KAK1735311.1"/>
    <property type="molecule type" value="Genomic_DNA"/>
</dbReference>
<feature type="region of interest" description="Disordered" evidence="1">
    <location>
        <begin position="1"/>
        <end position="45"/>
    </location>
</feature>
<organism evidence="2 3">
    <name type="scientific">Skeletonema marinoi</name>
    <dbReference type="NCBI Taxonomy" id="267567"/>
    <lineage>
        <taxon>Eukaryota</taxon>
        <taxon>Sar</taxon>
        <taxon>Stramenopiles</taxon>
        <taxon>Ochrophyta</taxon>
        <taxon>Bacillariophyta</taxon>
        <taxon>Coscinodiscophyceae</taxon>
        <taxon>Thalassiosirophycidae</taxon>
        <taxon>Thalassiosirales</taxon>
        <taxon>Skeletonemataceae</taxon>
        <taxon>Skeletonema</taxon>
        <taxon>Skeletonema marinoi-dohrnii complex</taxon>
    </lineage>
</organism>
<sequence length="146" mass="15945">MLKAAYQRLVGSSSGTDNDERIVSATATPPTGYGSTFSQQSEEQENIIPESIRVRRSLSSSSSTNRRQHSWKLIRNSLISRNTTNESGDTTSPGADFVDIAESVFSDIRSESAASQLAISNEAEDYGLCTAYERAFPNDPLHYSSL</sequence>
<feature type="region of interest" description="Disordered" evidence="1">
    <location>
        <begin position="75"/>
        <end position="95"/>
    </location>
</feature>
<gene>
    <name evidence="2" type="ORF">QTG54_013925</name>
</gene>
<reference evidence="2" key="1">
    <citation type="submission" date="2023-06" db="EMBL/GenBank/DDBJ databases">
        <title>Survivors Of The Sea: Transcriptome response of Skeletonema marinoi to long-term dormancy.</title>
        <authorList>
            <person name="Pinder M.I.M."/>
            <person name="Kourtchenko O."/>
            <person name="Robertson E.K."/>
            <person name="Larsson T."/>
            <person name="Maumus F."/>
            <person name="Osuna-Cruz C.M."/>
            <person name="Vancaester E."/>
            <person name="Stenow R."/>
            <person name="Vandepoele K."/>
            <person name="Ploug H."/>
            <person name="Bruchert V."/>
            <person name="Godhe A."/>
            <person name="Topel M."/>
        </authorList>
    </citation>
    <scope>NUCLEOTIDE SEQUENCE</scope>
    <source>
        <strain evidence="2">R05AC</strain>
    </source>
</reference>
<evidence type="ECO:0000256" key="1">
    <source>
        <dbReference type="SAM" id="MobiDB-lite"/>
    </source>
</evidence>
<comment type="caution">
    <text evidence="2">The sequence shown here is derived from an EMBL/GenBank/DDBJ whole genome shotgun (WGS) entry which is preliminary data.</text>
</comment>
<accession>A0AAD9D5X7</accession>
<protein>
    <submittedName>
        <fullName evidence="2">Uncharacterized protein</fullName>
    </submittedName>
</protein>
<feature type="compositionally biased region" description="Polar residues" evidence="1">
    <location>
        <begin position="77"/>
        <end position="93"/>
    </location>
</feature>
<feature type="compositionally biased region" description="Polar residues" evidence="1">
    <location>
        <begin position="25"/>
        <end position="41"/>
    </location>
</feature>